<dbReference type="EMBL" id="FMWL01000006">
    <property type="protein sequence ID" value="SCZ79244.1"/>
    <property type="molecule type" value="Genomic_DNA"/>
</dbReference>
<evidence type="ECO:0000256" key="1">
    <source>
        <dbReference type="ARBA" id="ARBA00005065"/>
    </source>
</evidence>
<comment type="pathway">
    <text evidence="1 10">Cofactor biosynthesis; NAD(+) biosynthesis; quinolinate from iminoaspartate: step 1/1.</text>
</comment>
<dbReference type="FunFam" id="3.40.50.10800:FF:000003">
    <property type="entry name" value="Quinolinate synthase A"/>
    <property type="match status" value="1"/>
</dbReference>
<dbReference type="Gene3D" id="3.40.50.10800">
    <property type="entry name" value="NadA-like"/>
    <property type="match status" value="3"/>
</dbReference>
<accession>A0A1G5RYP5</accession>
<dbReference type="PANTHER" id="PTHR30573:SF0">
    <property type="entry name" value="QUINOLINATE SYNTHASE, CHLOROPLASTIC"/>
    <property type="match status" value="1"/>
</dbReference>
<keyword evidence="9 10" id="KW-0411">Iron-sulfur</keyword>
<comment type="function">
    <text evidence="10">Catalyzes the condensation of iminoaspartate with dihydroxyacetone phosphate to form quinolinate.</text>
</comment>
<dbReference type="GO" id="GO:0046872">
    <property type="term" value="F:metal ion binding"/>
    <property type="evidence" value="ECO:0007669"/>
    <property type="project" value="UniProtKB-KW"/>
</dbReference>
<feature type="binding site" evidence="10">
    <location>
        <position position="259"/>
    </location>
    <ligand>
        <name>[4Fe-4S] cluster</name>
        <dbReference type="ChEBI" id="CHEBI:49883"/>
    </ligand>
</feature>
<evidence type="ECO:0000313" key="12">
    <source>
        <dbReference type="Proteomes" id="UP000199208"/>
    </source>
</evidence>
<protein>
    <recommendedName>
        <fullName evidence="2 10">Quinolinate synthase</fullName>
        <ecNumber evidence="2 10">2.5.1.72</ecNumber>
    </recommendedName>
</protein>
<evidence type="ECO:0000256" key="7">
    <source>
        <dbReference type="ARBA" id="ARBA00022723"/>
    </source>
</evidence>
<keyword evidence="7 10" id="KW-0479">Metal-binding</keyword>
<dbReference type="Proteomes" id="UP000199208">
    <property type="component" value="Unassembled WGS sequence"/>
</dbReference>
<evidence type="ECO:0000313" key="11">
    <source>
        <dbReference type="EMBL" id="SCZ79244.1"/>
    </source>
</evidence>
<sequence>MSVLLIERIKKLKAEKNALIMAHNYQIPEIQDIADIVGDSYMLAKYAQTTDKDCIIFCGVHFMAESAKILNPSKRVILANPDAGCPMADMVQPKDLKAFKEKYPGVPVVAYVNTSAEVKALSDLCCTSSNAVSLVKGLKEEKVIFVPDRNLGTFVAEQVPEKEIILWEGFCITHERVEAEDVKKAVEAHPGAKVLMHPECNPTVWGFADFMGSTAQIIDYVSNSEDQEFIIGTEAGILHSLKKVAPEKTCHLLSDCLVCQNMKKTTLEDVEKALSGGVAEILMDEGLRLRAEGALLRMLKPND</sequence>
<feature type="binding site" evidence="10">
    <location>
        <position position="85"/>
    </location>
    <ligand>
        <name>[4Fe-4S] cluster</name>
        <dbReference type="ChEBI" id="CHEBI:49883"/>
    </ligand>
</feature>
<dbReference type="NCBIfam" id="TIGR00550">
    <property type="entry name" value="nadA"/>
    <property type="match status" value="1"/>
</dbReference>
<comment type="subcellular location">
    <subcellularLocation>
        <location evidence="10">Cytoplasm</location>
    </subcellularLocation>
</comment>
<dbReference type="STRING" id="1120920.SAMN03080599_01667"/>
<dbReference type="HAMAP" id="MF_00568">
    <property type="entry name" value="NadA_type2"/>
    <property type="match status" value="1"/>
</dbReference>
<evidence type="ECO:0000256" key="2">
    <source>
        <dbReference type="ARBA" id="ARBA00012669"/>
    </source>
</evidence>
<dbReference type="RefSeq" id="WP_207646436.1">
    <property type="nucleotide sequence ID" value="NZ_FMWL01000006.1"/>
</dbReference>
<keyword evidence="8 10" id="KW-0408">Iron</keyword>
<dbReference type="GO" id="GO:0051539">
    <property type="term" value="F:4 iron, 4 sulfur cluster binding"/>
    <property type="evidence" value="ECO:0007669"/>
    <property type="project" value="UniProtKB-KW"/>
</dbReference>
<evidence type="ECO:0000256" key="8">
    <source>
        <dbReference type="ARBA" id="ARBA00023004"/>
    </source>
</evidence>
<keyword evidence="3 10" id="KW-0004">4Fe-4S</keyword>
<dbReference type="InterPro" id="IPR036094">
    <property type="entry name" value="NadA_sf"/>
</dbReference>
<feature type="binding site" evidence="10">
    <location>
        <position position="214"/>
    </location>
    <ligand>
        <name>iminosuccinate</name>
        <dbReference type="ChEBI" id="CHEBI:77875"/>
    </ligand>
</feature>
<dbReference type="UniPathway" id="UPA00253">
    <property type="reaction ID" value="UER00327"/>
</dbReference>
<evidence type="ECO:0000256" key="9">
    <source>
        <dbReference type="ARBA" id="ARBA00023014"/>
    </source>
</evidence>
<dbReference type="NCBIfam" id="NF006878">
    <property type="entry name" value="PRK09375.1-2"/>
    <property type="match status" value="1"/>
</dbReference>
<keyword evidence="6 10" id="KW-0808">Transferase</keyword>
<feature type="binding site" evidence="10">
    <location>
        <position position="128"/>
    </location>
    <ligand>
        <name>iminosuccinate</name>
        <dbReference type="ChEBI" id="CHEBI:77875"/>
    </ligand>
</feature>
<gene>
    <name evidence="10" type="primary">nadA</name>
    <name evidence="11" type="ORF">SAMN03080599_01667</name>
</gene>
<feature type="binding site" evidence="10">
    <location>
        <position position="40"/>
    </location>
    <ligand>
        <name>iminosuccinate</name>
        <dbReference type="ChEBI" id="CHEBI:77875"/>
    </ligand>
</feature>
<name>A0A1G5RYP5_9FIRM</name>
<dbReference type="InterPro" id="IPR003473">
    <property type="entry name" value="NadA"/>
</dbReference>
<reference evidence="11 12" key="1">
    <citation type="submission" date="2016-10" db="EMBL/GenBank/DDBJ databases">
        <authorList>
            <person name="de Groot N.N."/>
        </authorList>
    </citation>
    <scope>NUCLEOTIDE SEQUENCE [LARGE SCALE GENOMIC DNA]</scope>
    <source>
        <strain evidence="11 12">DSM 2784</strain>
    </source>
</reference>
<evidence type="ECO:0000256" key="3">
    <source>
        <dbReference type="ARBA" id="ARBA00022485"/>
    </source>
</evidence>
<feature type="binding site" evidence="10">
    <location>
        <begin position="197"/>
        <end position="199"/>
    </location>
    <ligand>
        <name>iminosuccinate</name>
        <dbReference type="ChEBI" id="CHEBI:77875"/>
    </ligand>
</feature>
<proteinExistence type="inferred from homology"/>
<feature type="binding site" evidence="10">
    <location>
        <position position="23"/>
    </location>
    <ligand>
        <name>iminosuccinate</name>
        <dbReference type="ChEBI" id="CHEBI:77875"/>
    </ligand>
</feature>
<dbReference type="PANTHER" id="PTHR30573">
    <property type="entry name" value="QUINOLINATE SYNTHETASE A"/>
    <property type="match status" value="1"/>
</dbReference>
<keyword evidence="4 10" id="KW-0963">Cytoplasm</keyword>
<evidence type="ECO:0000256" key="10">
    <source>
        <dbReference type="HAMAP-Rule" id="MF_00568"/>
    </source>
</evidence>
<comment type="catalytic activity">
    <reaction evidence="10">
        <text>iminosuccinate + dihydroxyacetone phosphate = quinolinate + phosphate + 2 H2O + H(+)</text>
        <dbReference type="Rhea" id="RHEA:25888"/>
        <dbReference type="ChEBI" id="CHEBI:15377"/>
        <dbReference type="ChEBI" id="CHEBI:15378"/>
        <dbReference type="ChEBI" id="CHEBI:29959"/>
        <dbReference type="ChEBI" id="CHEBI:43474"/>
        <dbReference type="ChEBI" id="CHEBI:57642"/>
        <dbReference type="ChEBI" id="CHEBI:77875"/>
        <dbReference type="EC" id="2.5.1.72"/>
    </reaction>
</comment>
<feature type="binding site" evidence="10">
    <location>
        <begin position="111"/>
        <end position="113"/>
    </location>
    <ligand>
        <name>iminosuccinate</name>
        <dbReference type="ChEBI" id="CHEBI:77875"/>
    </ligand>
</feature>
<evidence type="ECO:0000256" key="6">
    <source>
        <dbReference type="ARBA" id="ARBA00022679"/>
    </source>
</evidence>
<comment type="similarity">
    <text evidence="10">Belongs to the quinolinate synthase family. Type 2 subfamily.</text>
</comment>
<dbReference type="SUPFAM" id="SSF142754">
    <property type="entry name" value="NadA-like"/>
    <property type="match status" value="1"/>
</dbReference>
<keyword evidence="12" id="KW-1185">Reference proteome</keyword>
<evidence type="ECO:0000256" key="4">
    <source>
        <dbReference type="ARBA" id="ARBA00022490"/>
    </source>
</evidence>
<dbReference type="InterPro" id="IPR023066">
    <property type="entry name" value="Quinolinate_synth_type2"/>
</dbReference>
<dbReference type="AlphaFoldDB" id="A0A1G5RYP5"/>
<feature type="binding site" evidence="10">
    <location>
        <position position="171"/>
    </location>
    <ligand>
        <name>[4Fe-4S] cluster</name>
        <dbReference type="ChEBI" id="CHEBI:49883"/>
    </ligand>
</feature>
<dbReference type="EC" id="2.5.1.72" evidence="2 10"/>
<organism evidence="11 12">
    <name type="scientific">Acidaminobacter hydrogenoformans DSM 2784</name>
    <dbReference type="NCBI Taxonomy" id="1120920"/>
    <lineage>
        <taxon>Bacteria</taxon>
        <taxon>Bacillati</taxon>
        <taxon>Bacillota</taxon>
        <taxon>Clostridia</taxon>
        <taxon>Peptostreptococcales</taxon>
        <taxon>Acidaminobacteraceae</taxon>
        <taxon>Acidaminobacter</taxon>
    </lineage>
</organism>
<dbReference type="NCBIfam" id="NF006879">
    <property type="entry name" value="PRK09375.1-4"/>
    <property type="match status" value="1"/>
</dbReference>
<comment type="cofactor">
    <cofactor evidence="10">
        <name>[4Fe-4S] cluster</name>
        <dbReference type="ChEBI" id="CHEBI:49883"/>
    </cofactor>
    <text evidence="10">Binds 1 [4Fe-4S] cluster per subunit.</text>
</comment>
<dbReference type="GO" id="GO:0034628">
    <property type="term" value="P:'de novo' NAD+ biosynthetic process from L-aspartate"/>
    <property type="evidence" value="ECO:0007669"/>
    <property type="project" value="TreeGrafter"/>
</dbReference>
<keyword evidence="5 10" id="KW-0662">Pyridine nucleotide biosynthesis</keyword>
<dbReference type="GO" id="GO:0008987">
    <property type="term" value="F:quinolinate synthetase A activity"/>
    <property type="evidence" value="ECO:0007669"/>
    <property type="project" value="UniProtKB-UniRule"/>
</dbReference>
<dbReference type="Pfam" id="PF02445">
    <property type="entry name" value="NadA"/>
    <property type="match status" value="1"/>
</dbReference>
<dbReference type="GO" id="GO:0005829">
    <property type="term" value="C:cytosol"/>
    <property type="evidence" value="ECO:0007669"/>
    <property type="project" value="TreeGrafter"/>
</dbReference>
<evidence type="ECO:0000256" key="5">
    <source>
        <dbReference type="ARBA" id="ARBA00022642"/>
    </source>
</evidence>